<feature type="transmembrane region" description="Helical" evidence="6">
    <location>
        <begin position="475"/>
        <end position="500"/>
    </location>
</feature>
<dbReference type="Gene3D" id="1.20.5.2700">
    <property type="match status" value="2"/>
</dbReference>
<evidence type="ECO:0000256" key="3">
    <source>
        <dbReference type="ARBA" id="ARBA00022989"/>
    </source>
</evidence>
<evidence type="ECO:0000256" key="1">
    <source>
        <dbReference type="ARBA" id="ARBA00004127"/>
    </source>
</evidence>
<keyword evidence="2 5" id="KW-0812">Transmembrane</keyword>
<dbReference type="GO" id="GO:0008137">
    <property type="term" value="F:NADH dehydrogenase (ubiquinone) activity"/>
    <property type="evidence" value="ECO:0007669"/>
    <property type="project" value="InterPro"/>
</dbReference>
<feature type="domain" description="NADH-Ubiquinone oxidoreductase (complex I) chain 5 N-terminal" evidence="8">
    <location>
        <begin position="13"/>
        <end position="62"/>
    </location>
</feature>
<evidence type="ECO:0000259" key="7">
    <source>
        <dbReference type="Pfam" id="PF00361"/>
    </source>
</evidence>
<feature type="domain" description="NADH:quinone oxidoreductase/Mrp antiporter transmembrane" evidence="7">
    <location>
        <begin position="79"/>
        <end position="377"/>
    </location>
</feature>
<dbReference type="InterPro" id="IPR001750">
    <property type="entry name" value="ND/Mrp_TM"/>
</dbReference>
<feature type="transmembrane region" description="Helical" evidence="6">
    <location>
        <begin position="30"/>
        <end position="50"/>
    </location>
</feature>
<keyword evidence="9" id="KW-0560">Oxidoreductase</keyword>
<dbReference type="InterPro" id="IPR001516">
    <property type="entry name" value="Proton_antipo_N"/>
</dbReference>
<keyword evidence="4 6" id="KW-0472">Membrane</keyword>
<proteinExistence type="predicted"/>
<evidence type="ECO:0000313" key="10">
    <source>
        <dbReference type="Proteomes" id="UP000014174"/>
    </source>
</evidence>
<dbReference type="GO" id="GO:0042773">
    <property type="term" value="P:ATP synthesis coupled electron transport"/>
    <property type="evidence" value="ECO:0007669"/>
    <property type="project" value="InterPro"/>
</dbReference>
<dbReference type="PANTHER" id="PTHR42829">
    <property type="entry name" value="NADH-UBIQUINONE OXIDOREDUCTASE CHAIN 5"/>
    <property type="match status" value="1"/>
</dbReference>
<evidence type="ECO:0000256" key="6">
    <source>
        <dbReference type="SAM" id="Phobius"/>
    </source>
</evidence>
<feature type="transmembrane region" description="Helical" evidence="6">
    <location>
        <begin position="434"/>
        <end position="455"/>
    </location>
</feature>
<organism evidence="9 10">
    <name type="scientific">Arcticibacter svalbardensis MN12-7</name>
    <dbReference type="NCBI Taxonomy" id="1150600"/>
    <lineage>
        <taxon>Bacteria</taxon>
        <taxon>Pseudomonadati</taxon>
        <taxon>Bacteroidota</taxon>
        <taxon>Sphingobacteriia</taxon>
        <taxon>Sphingobacteriales</taxon>
        <taxon>Sphingobacteriaceae</taxon>
        <taxon>Arcticibacter</taxon>
    </lineage>
</organism>
<reference evidence="9 10" key="1">
    <citation type="journal article" date="2013" name="Genome Announc.">
        <title>Draft Genome Sequence of Arcticibacter svalbardensis Strain MN12-7T, a Member of the Family Sphingobacteriaceae Isolated from an Arctic Soil Sample.</title>
        <authorList>
            <person name="Shivaji S."/>
            <person name="Ara S."/>
            <person name="Prasad S."/>
            <person name="Manasa B.P."/>
            <person name="Begum Z."/>
            <person name="Singh A."/>
            <person name="Kumar Pinnaka A."/>
        </authorList>
    </citation>
    <scope>NUCLEOTIDE SEQUENCE [LARGE SCALE GENOMIC DNA]</scope>
    <source>
        <strain evidence="9 10">MN12-7</strain>
    </source>
</reference>
<dbReference type="GO" id="GO:0016020">
    <property type="term" value="C:membrane"/>
    <property type="evidence" value="ECO:0007669"/>
    <property type="project" value="UniProtKB-SubCell"/>
</dbReference>
<feature type="transmembrane region" description="Helical" evidence="6">
    <location>
        <begin position="547"/>
        <end position="565"/>
    </location>
</feature>
<dbReference type="Pfam" id="PF00361">
    <property type="entry name" value="Proton_antipo_M"/>
    <property type="match status" value="1"/>
</dbReference>
<dbReference type="Pfam" id="PF00662">
    <property type="entry name" value="Proton_antipo_N"/>
    <property type="match status" value="1"/>
</dbReference>
<evidence type="ECO:0000256" key="5">
    <source>
        <dbReference type="RuleBase" id="RU000320"/>
    </source>
</evidence>
<feature type="transmembrane region" description="Helical" evidence="6">
    <location>
        <begin position="62"/>
        <end position="78"/>
    </location>
</feature>
<protein>
    <submittedName>
        <fullName evidence="9">NADH-ubiquinone oxidoreductase chain L</fullName>
        <ecNumber evidence="9">1.6.5.3</ecNumber>
    </submittedName>
</protein>
<dbReference type="PANTHER" id="PTHR42829:SF2">
    <property type="entry name" value="NADH-UBIQUINONE OXIDOREDUCTASE CHAIN 5"/>
    <property type="match status" value="1"/>
</dbReference>
<dbReference type="PRINTS" id="PR01434">
    <property type="entry name" value="NADHDHGNASE5"/>
</dbReference>
<dbReference type="AlphaFoldDB" id="R9GXM9"/>
<accession>R9GXM9</accession>
<dbReference type="GO" id="GO:0003954">
    <property type="term" value="F:NADH dehydrogenase activity"/>
    <property type="evidence" value="ECO:0007669"/>
    <property type="project" value="TreeGrafter"/>
</dbReference>
<feature type="transmembrane region" description="Helical" evidence="6">
    <location>
        <begin position="339"/>
        <end position="363"/>
    </location>
</feature>
<dbReference type="NCBIfam" id="TIGR01974">
    <property type="entry name" value="NDH_I_L"/>
    <property type="match status" value="1"/>
</dbReference>
<name>R9GXM9_9SPHI</name>
<gene>
    <name evidence="9" type="ORF">ADIARSV_0581</name>
</gene>
<dbReference type="Proteomes" id="UP000014174">
    <property type="component" value="Unassembled WGS sequence"/>
</dbReference>
<dbReference type="STRING" id="1150600.ADIARSV_0581"/>
<dbReference type="GO" id="GO:0012505">
    <property type="term" value="C:endomembrane system"/>
    <property type="evidence" value="ECO:0007669"/>
    <property type="project" value="UniProtKB-SubCell"/>
</dbReference>
<feature type="transmembrane region" description="Helical" evidence="6">
    <location>
        <begin position="125"/>
        <end position="147"/>
    </location>
</feature>
<dbReference type="PRINTS" id="PR01435">
    <property type="entry name" value="NPOXDRDTASE5"/>
</dbReference>
<sequence length="626" mass="69939">MWNQPFIHVQTNWFTIGSWSLNVGILLNNLSVLMLPLVSGIALLVHIYSTKYMQGDPYLHRYWAYLGLFCFSMLGLVIADNLLLIYICWELVGFSSYLLIGFWFTRNAAVQANKKAFIMNRLGDIGFLTGIMILFSQFQTLDVISLFGEKGLVGNAIVTGGVWTSGLHHMPAGWLTFAGLAFFLGAVAKSAQFPLHTWLPDAMEGPTSVSSLIHAATMVAAGVFLLARIYPLFNDTVLIVIAATGAFTAFMAGTIALTQNDIKRILAFSTISQLGFMILAMGVGASASSLFHLGTHAFFKCLLFLGAGAIIHEMAHLKEKTGLDYDPQDIRNMGGLRKYMPVTFVTMAIASLALIAIPLTSGYLSKDAILIESFEWAEGKGGWYRLVPYSAMITSWLTAFYISRLIFKVFFGKFRLKEKVGLHHVHEAPPAMKYVLVVLSLFCLFPVFSLNPFMFEDAWVIQGFPQADNMTRINAFHTVVPAAVNLISVFLIYLCFLWYGSNKPAPDFSKNGLFKFSQQQWFFDKAYNTVFVAGVLSFSRFLYQFDLIIVDGIVNLFGTIGRGFARISDWFDRNIIDGLVNLIGYLAGKLGKLIRKFQTGRLQQYLVTMLLIILTLFIYKYYTAAI</sequence>
<feature type="transmembrane region" description="Helical" evidence="6">
    <location>
        <begin position="236"/>
        <end position="258"/>
    </location>
</feature>
<evidence type="ECO:0000256" key="2">
    <source>
        <dbReference type="ARBA" id="ARBA00022692"/>
    </source>
</evidence>
<dbReference type="EC" id="1.6.5.3" evidence="9"/>
<evidence type="ECO:0000259" key="8">
    <source>
        <dbReference type="Pfam" id="PF00662"/>
    </source>
</evidence>
<feature type="transmembrane region" description="Helical" evidence="6">
    <location>
        <begin position="265"/>
        <end position="284"/>
    </location>
</feature>
<feature type="transmembrane region" description="Helical" evidence="6">
    <location>
        <begin position="209"/>
        <end position="230"/>
    </location>
</feature>
<dbReference type="PATRIC" id="fig|1150600.3.peg.571"/>
<dbReference type="GO" id="GO:0015990">
    <property type="term" value="P:electron transport coupled proton transport"/>
    <property type="evidence" value="ECO:0007669"/>
    <property type="project" value="TreeGrafter"/>
</dbReference>
<dbReference type="InterPro" id="IPR018393">
    <property type="entry name" value="NADHpl_OxRdtase_5_subgr"/>
</dbReference>
<keyword evidence="10" id="KW-1185">Reference proteome</keyword>
<keyword evidence="3 6" id="KW-1133">Transmembrane helix</keyword>
<feature type="transmembrane region" description="Helical" evidence="6">
    <location>
        <begin position="383"/>
        <end position="407"/>
    </location>
</feature>
<keyword evidence="9" id="KW-0830">Ubiquinone</keyword>
<feature type="transmembrane region" description="Helical" evidence="6">
    <location>
        <begin position="84"/>
        <end position="104"/>
    </location>
</feature>
<evidence type="ECO:0000256" key="4">
    <source>
        <dbReference type="ARBA" id="ARBA00023136"/>
    </source>
</evidence>
<feature type="transmembrane region" description="Helical" evidence="6">
    <location>
        <begin position="290"/>
        <end position="311"/>
    </location>
</feature>
<evidence type="ECO:0000313" key="9">
    <source>
        <dbReference type="EMBL" id="EOR96250.1"/>
    </source>
</evidence>
<feature type="transmembrane region" description="Helical" evidence="6">
    <location>
        <begin position="605"/>
        <end position="622"/>
    </location>
</feature>
<dbReference type="eggNOG" id="COG1009">
    <property type="taxonomic scope" value="Bacteria"/>
</dbReference>
<dbReference type="InterPro" id="IPR003945">
    <property type="entry name" value="NU5C-like"/>
</dbReference>
<comment type="caution">
    <text evidence="9">The sequence shown here is derived from an EMBL/GenBank/DDBJ whole genome shotgun (WGS) entry which is preliminary data.</text>
</comment>
<feature type="transmembrane region" description="Helical" evidence="6">
    <location>
        <begin position="521"/>
        <end position="541"/>
    </location>
</feature>
<feature type="transmembrane region" description="Helical" evidence="6">
    <location>
        <begin position="167"/>
        <end position="188"/>
    </location>
</feature>
<comment type="subcellular location">
    <subcellularLocation>
        <location evidence="1">Endomembrane system</location>
        <topology evidence="1">Multi-pass membrane protein</topology>
    </subcellularLocation>
    <subcellularLocation>
        <location evidence="5">Membrane</location>
        <topology evidence="5">Multi-pass membrane protein</topology>
    </subcellularLocation>
</comment>
<dbReference type="EMBL" id="AQPN01000021">
    <property type="protein sequence ID" value="EOR96250.1"/>
    <property type="molecule type" value="Genomic_DNA"/>
</dbReference>